<feature type="transmembrane region" description="Helical" evidence="5">
    <location>
        <begin position="413"/>
        <end position="431"/>
    </location>
</feature>
<organism evidence="6">
    <name type="scientific">Culicoides sonorensis</name>
    <name type="common">Biting midge</name>
    <dbReference type="NCBI Taxonomy" id="179676"/>
    <lineage>
        <taxon>Eukaryota</taxon>
        <taxon>Metazoa</taxon>
        <taxon>Ecdysozoa</taxon>
        <taxon>Arthropoda</taxon>
        <taxon>Hexapoda</taxon>
        <taxon>Insecta</taxon>
        <taxon>Pterygota</taxon>
        <taxon>Neoptera</taxon>
        <taxon>Endopterygota</taxon>
        <taxon>Diptera</taxon>
        <taxon>Nematocera</taxon>
        <taxon>Chironomoidea</taxon>
        <taxon>Ceratopogonidae</taxon>
        <taxon>Ceratopogoninae</taxon>
        <taxon>Culicoides</taxon>
        <taxon>Monoculicoides</taxon>
    </lineage>
</organism>
<feature type="transmembrane region" description="Helical" evidence="5">
    <location>
        <begin position="241"/>
        <end position="262"/>
    </location>
</feature>
<dbReference type="SUPFAM" id="SSF103473">
    <property type="entry name" value="MFS general substrate transporter"/>
    <property type="match status" value="1"/>
</dbReference>
<dbReference type="Gene3D" id="1.20.1250.20">
    <property type="entry name" value="MFS general substrate transporter like domains"/>
    <property type="match status" value="1"/>
</dbReference>
<evidence type="ECO:0000256" key="3">
    <source>
        <dbReference type="ARBA" id="ARBA00022989"/>
    </source>
</evidence>
<dbReference type="PANTHER" id="PTHR23507">
    <property type="entry name" value="ZGC:174356"/>
    <property type="match status" value="1"/>
</dbReference>
<evidence type="ECO:0000313" key="7">
    <source>
        <dbReference type="EMBL" id="SSX20516.1"/>
    </source>
</evidence>
<reference evidence="6" key="1">
    <citation type="submission" date="2018-04" db="EMBL/GenBank/DDBJ databases">
        <authorList>
            <person name="Go L.Y."/>
            <person name="Mitchell J.A."/>
        </authorList>
    </citation>
    <scope>NUCLEOTIDE SEQUENCE</scope>
    <source>
        <tissue evidence="6">Whole organism</tissue>
    </source>
</reference>
<dbReference type="InterPro" id="IPR011701">
    <property type="entry name" value="MFS"/>
</dbReference>
<feature type="transmembrane region" description="Helical" evidence="5">
    <location>
        <begin position="381"/>
        <end position="404"/>
    </location>
</feature>
<dbReference type="EMBL" id="UFQS01000126">
    <property type="protein sequence ID" value="SSX00136.1"/>
    <property type="molecule type" value="Genomic_DNA"/>
</dbReference>
<reference evidence="7" key="2">
    <citation type="submission" date="2018-07" db="EMBL/GenBank/DDBJ databases">
        <authorList>
            <person name="Quirk P.G."/>
            <person name="Krulwich T.A."/>
        </authorList>
    </citation>
    <scope>NUCLEOTIDE SEQUENCE</scope>
</reference>
<accession>A0A336K589</accession>
<feature type="transmembrane region" description="Helical" evidence="5">
    <location>
        <begin position="141"/>
        <end position="159"/>
    </location>
</feature>
<dbReference type="GO" id="GO:0016020">
    <property type="term" value="C:membrane"/>
    <property type="evidence" value="ECO:0007669"/>
    <property type="project" value="UniProtKB-SubCell"/>
</dbReference>
<name>A0A336K589_CULSO</name>
<feature type="transmembrane region" description="Helical" evidence="5">
    <location>
        <begin position="171"/>
        <end position="193"/>
    </location>
</feature>
<keyword evidence="2 5" id="KW-0812">Transmembrane</keyword>
<evidence type="ECO:0000256" key="5">
    <source>
        <dbReference type="SAM" id="Phobius"/>
    </source>
</evidence>
<dbReference type="PANTHER" id="PTHR23507:SF1">
    <property type="entry name" value="FI18259P1-RELATED"/>
    <property type="match status" value="1"/>
</dbReference>
<dbReference type="AlphaFoldDB" id="A0A336K589"/>
<dbReference type="InterPro" id="IPR036259">
    <property type="entry name" value="MFS_trans_sf"/>
</dbReference>
<feature type="transmembrane region" description="Helical" evidence="5">
    <location>
        <begin position="268"/>
        <end position="289"/>
    </location>
</feature>
<proteinExistence type="predicted"/>
<dbReference type="OMA" id="LIKRPNN"/>
<keyword evidence="3 5" id="KW-1133">Transmembrane helix</keyword>
<dbReference type="GO" id="GO:0022857">
    <property type="term" value="F:transmembrane transporter activity"/>
    <property type="evidence" value="ECO:0007669"/>
    <property type="project" value="InterPro"/>
</dbReference>
<comment type="subcellular location">
    <subcellularLocation>
        <location evidence="1">Membrane</location>
        <topology evidence="1">Multi-pass membrane protein</topology>
    </subcellularLocation>
</comment>
<dbReference type="VEuPathDB" id="VectorBase:CSON001695"/>
<feature type="transmembrane region" description="Helical" evidence="5">
    <location>
        <begin position="505"/>
        <end position="525"/>
    </location>
</feature>
<keyword evidence="4 5" id="KW-0472">Membrane</keyword>
<feature type="transmembrane region" description="Helical" evidence="5">
    <location>
        <begin position="27"/>
        <end position="46"/>
    </location>
</feature>
<sequence>MMLPVFNQIRNHSKELWIIRNQLKIEISALFFFISGFLLMIGMSVFELEKACRVNLGLSSEICDNLNNIPYKEMCILFDNHDEITDFNENYENYSNETKLKLGNILEMTKGHQVKDMTELILIRNVCEAEKESQKLVSKLYAIRSPIATAFILVIVLFAGSWSDKHDIRKAFILVPYIGEMLASIVFIVSALYMDEIPAEYAIYGGKIIPSIFGGQTLFMIGVHSYMTVTTSEEYRTFRIGFYSMFITFLGIFASPLSGVFFEILNYIELFTLSLTIQTIGFLFVIIFVPEVKITPQVKEKSLEAMAPEHKSNSLSFLIKDFFDPSHIVDAFSVLTKSRDGNSRKTLIAVILCNTLFFVTMGEEGLYILFTRTQLNWTTEFSIFIMYLTATSLIGTGITTVLFAKVMKFSDPVLGIISTLGTIISEPVYAFSKTSSMIYIAGTIDIFFHGRYIAVKSMLSKLVEKNELGRVYSVLGVTENIDAIIFTPIYSLIYYKTLERMPGAFFLFSEIFLGGALIVFGYLFILNRNAIKGSVEAKSEADATKP</sequence>
<evidence type="ECO:0000313" key="6">
    <source>
        <dbReference type="EMBL" id="SSX00136.1"/>
    </source>
</evidence>
<feature type="transmembrane region" description="Helical" evidence="5">
    <location>
        <begin position="471"/>
        <end position="493"/>
    </location>
</feature>
<evidence type="ECO:0000256" key="2">
    <source>
        <dbReference type="ARBA" id="ARBA00022692"/>
    </source>
</evidence>
<feature type="transmembrane region" description="Helical" evidence="5">
    <location>
        <begin position="437"/>
        <end position="459"/>
    </location>
</feature>
<dbReference type="Pfam" id="PF07690">
    <property type="entry name" value="MFS_1"/>
    <property type="match status" value="1"/>
</dbReference>
<gene>
    <name evidence="6" type="primary">CSON001695</name>
</gene>
<evidence type="ECO:0000256" key="4">
    <source>
        <dbReference type="ARBA" id="ARBA00023136"/>
    </source>
</evidence>
<feature type="transmembrane region" description="Helical" evidence="5">
    <location>
        <begin position="347"/>
        <end position="369"/>
    </location>
</feature>
<protein>
    <submittedName>
        <fullName evidence="6">CSON001695 protein</fullName>
    </submittedName>
</protein>
<dbReference type="EMBL" id="UFQT01000126">
    <property type="protein sequence ID" value="SSX20516.1"/>
    <property type="molecule type" value="Genomic_DNA"/>
</dbReference>
<feature type="transmembrane region" description="Helical" evidence="5">
    <location>
        <begin position="208"/>
        <end position="229"/>
    </location>
</feature>
<evidence type="ECO:0000256" key="1">
    <source>
        <dbReference type="ARBA" id="ARBA00004141"/>
    </source>
</evidence>